<dbReference type="OrthoDB" id="9816120at2"/>
<feature type="domain" description="ASPIC/UnbV" evidence="3">
    <location>
        <begin position="396"/>
        <end position="463"/>
    </location>
</feature>
<dbReference type="Pfam" id="PF13517">
    <property type="entry name" value="FG-GAP_3"/>
    <property type="match status" value="2"/>
</dbReference>
<feature type="chain" id="PRO_5012921096" description="ASPIC/UnbV domain-containing protein" evidence="2">
    <location>
        <begin position="19"/>
        <end position="655"/>
    </location>
</feature>
<gene>
    <name evidence="4" type="ORF">BSZ36_14300</name>
</gene>
<dbReference type="PANTHER" id="PTHR16026:SF0">
    <property type="entry name" value="CARTILAGE ACIDIC PROTEIN 1"/>
    <property type="match status" value="1"/>
</dbReference>
<accession>A0A259U1X1</accession>
<organism evidence="4 5">
    <name type="scientific">Rubricoccus marinus</name>
    <dbReference type="NCBI Taxonomy" id="716817"/>
    <lineage>
        <taxon>Bacteria</taxon>
        <taxon>Pseudomonadati</taxon>
        <taxon>Rhodothermota</taxon>
        <taxon>Rhodothermia</taxon>
        <taxon>Rhodothermales</taxon>
        <taxon>Rubricoccaceae</taxon>
        <taxon>Rubricoccus</taxon>
    </lineage>
</organism>
<dbReference type="Gene3D" id="2.130.10.130">
    <property type="entry name" value="Integrin alpha, N-terminal"/>
    <property type="match status" value="1"/>
</dbReference>
<feature type="signal peptide" evidence="2">
    <location>
        <begin position="1"/>
        <end position="18"/>
    </location>
</feature>
<keyword evidence="1 2" id="KW-0732">Signal</keyword>
<sequence length="655" mass="68327">MLRRVLLGLLFLPATSGAQTFTAVTLPPDLVGGLAPAIVDIDGDGRTDVLSGQSVARQTDGGWEVSVLDDQLALGVLVADWSGDGAREVAVLGAYRVRPARWNRARGALEPLAGTGLETPRFNLIQGSVLLDDDRDGRLDLLIGNDGPPDVLLRQRIGGTFDDLSASVLPGTEGGTYGMAAADFDRDGDLDVAVGLCAPLPAHNLLYLRGASRYTEVGASTQTDDPRASWGMAWLDYDGDGWLDLFVANMPIDVDGQTSDGANGLFRNNQDGTFTDVAGDAGVAGPTGENSWSAVAADFDNDGWTDLAVANRRSGTGAAQPWRLWRNTGGQFEDVTPGSGLGSVETIFIGAGDVDGDGWVDLVGEQSNLPVLLRNGGGTNAWLGVRLRGLASNTEGIGARVEVASGGRTQVREITGGDGFMAQSHALEAHVGLGTETTANVTVRWPSGQVDVVTGVTANQRITIVEGEGRNDAPEAFALIAPASSAELASTEPATFSWAPSADEGPVTYSLLIEHDGGTALTYSTTETSFTVPQNDLFPGPFSWAVVANDGRSERTSLEARAFSFVVVDAAEETPEAGPALTLGPNPARSHLRVQVADPAPATLTVLDARGRRVLTERVAAGEATLDLRALPPGAYTVRVESTSGVSTAPFVLAR</sequence>
<dbReference type="InterPro" id="IPR028994">
    <property type="entry name" value="Integrin_alpha_N"/>
</dbReference>
<keyword evidence="5" id="KW-1185">Reference proteome</keyword>
<reference evidence="4 5" key="1">
    <citation type="submission" date="2016-11" db="EMBL/GenBank/DDBJ databases">
        <title>Study of marine rhodopsin-containing bacteria.</title>
        <authorList>
            <person name="Yoshizawa S."/>
            <person name="Kumagai Y."/>
            <person name="Kogure K."/>
        </authorList>
    </citation>
    <scope>NUCLEOTIDE SEQUENCE [LARGE SCALE GENOMIC DNA]</scope>
    <source>
        <strain evidence="4 5">SG-29</strain>
    </source>
</reference>
<dbReference type="SUPFAM" id="SSF69318">
    <property type="entry name" value="Integrin alpha N-terminal domain"/>
    <property type="match status" value="1"/>
</dbReference>
<dbReference type="PANTHER" id="PTHR16026">
    <property type="entry name" value="CARTILAGE ACIDIC PROTEIN 1"/>
    <property type="match status" value="1"/>
</dbReference>
<dbReference type="EMBL" id="MQWB01000001">
    <property type="protein sequence ID" value="OZC04053.1"/>
    <property type="molecule type" value="Genomic_DNA"/>
</dbReference>
<dbReference type="InterPro" id="IPR011519">
    <property type="entry name" value="UnbV_ASPIC"/>
</dbReference>
<protein>
    <recommendedName>
        <fullName evidence="3">ASPIC/UnbV domain-containing protein</fullName>
    </recommendedName>
</protein>
<proteinExistence type="predicted"/>
<comment type="caution">
    <text evidence="4">The sequence shown here is derived from an EMBL/GenBank/DDBJ whole genome shotgun (WGS) entry which is preliminary data.</text>
</comment>
<dbReference type="RefSeq" id="WP_094550099.1">
    <property type="nucleotide sequence ID" value="NZ_MQWB01000001.1"/>
</dbReference>
<dbReference type="NCBIfam" id="TIGR04183">
    <property type="entry name" value="Por_Secre_tail"/>
    <property type="match status" value="1"/>
</dbReference>
<evidence type="ECO:0000313" key="4">
    <source>
        <dbReference type="EMBL" id="OZC04053.1"/>
    </source>
</evidence>
<dbReference type="AlphaFoldDB" id="A0A259U1X1"/>
<dbReference type="InterPro" id="IPR013783">
    <property type="entry name" value="Ig-like_fold"/>
</dbReference>
<dbReference type="Gene3D" id="2.60.40.10">
    <property type="entry name" value="Immunoglobulins"/>
    <property type="match status" value="1"/>
</dbReference>
<dbReference type="InParanoid" id="A0A259U1X1"/>
<dbReference type="InterPro" id="IPR027039">
    <property type="entry name" value="Crtac1"/>
</dbReference>
<evidence type="ECO:0000313" key="5">
    <source>
        <dbReference type="Proteomes" id="UP000216446"/>
    </source>
</evidence>
<dbReference type="Pfam" id="PF07593">
    <property type="entry name" value="UnbV_ASPIC"/>
    <property type="match status" value="1"/>
</dbReference>
<dbReference type="InterPro" id="IPR013517">
    <property type="entry name" value="FG-GAP"/>
</dbReference>
<evidence type="ECO:0000256" key="2">
    <source>
        <dbReference type="SAM" id="SignalP"/>
    </source>
</evidence>
<evidence type="ECO:0000256" key="1">
    <source>
        <dbReference type="ARBA" id="ARBA00022729"/>
    </source>
</evidence>
<name>A0A259U1X1_9BACT</name>
<dbReference type="Proteomes" id="UP000216446">
    <property type="component" value="Unassembled WGS sequence"/>
</dbReference>
<dbReference type="InterPro" id="IPR026444">
    <property type="entry name" value="Secre_tail"/>
</dbReference>
<evidence type="ECO:0000259" key="3">
    <source>
        <dbReference type="Pfam" id="PF07593"/>
    </source>
</evidence>